<evidence type="ECO:0000313" key="6">
    <source>
        <dbReference type="Proteomes" id="UP001239994"/>
    </source>
</evidence>
<proteinExistence type="inferred from homology"/>
<comment type="catalytic activity">
    <reaction evidence="1">
        <text>an acyl phosphate + H2O = a carboxylate + phosphate + H(+)</text>
        <dbReference type="Rhea" id="RHEA:14965"/>
        <dbReference type="ChEBI" id="CHEBI:15377"/>
        <dbReference type="ChEBI" id="CHEBI:15378"/>
        <dbReference type="ChEBI" id="CHEBI:29067"/>
        <dbReference type="ChEBI" id="CHEBI:43474"/>
        <dbReference type="ChEBI" id="CHEBI:59918"/>
        <dbReference type="EC" id="3.6.1.7"/>
    </reaction>
</comment>
<evidence type="ECO:0000256" key="2">
    <source>
        <dbReference type="RuleBase" id="RU004168"/>
    </source>
</evidence>
<evidence type="ECO:0000313" key="5">
    <source>
        <dbReference type="EMBL" id="KAK1792673.1"/>
    </source>
</evidence>
<dbReference type="PROSITE" id="PS00150">
    <property type="entry name" value="ACYLPHOSPHATASE_1"/>
    <property type="match status" value="1"/>
</dbReference>
<dbReference type="GO" id="GO:0003998">
    <property type="term" value="F:acylphosphatase activity"/>
    <property type="evidence" value="ECO:0007669"/>
    <property type="project" value="UniProtKB-EC"/>
</dbReference>
<comment type="caution">
    <text evidence="5">The sequence shown here is derived from an EMBL/GenBank/DDBJ whole genome shotgun (WGS) entry which is preliminary data.</text>
</comment>
<gene>
    <name evidence="5" type="ORF">P4O66_012608</name>
</gene>
<sequence length="299" mass="32815">VQVKRQLDPVAENAQSFIQRSLEQLTMSENKDSSGGDLCSVDFEIFGYVQGVCFRMYAERKGLDLGLVGWVKNTSKGTVVGQVQGPRNLVNEMRRTGGVRPKSWRGSSSPRAPRAAGLRRTYGTRADVRPHVSEGPKDTFTVPAGLAATSRCGESVGLTQERQVLCLSPWLVKVSQVGGSWPALCRVGPWQCRAVSACVDGGLKFAIPEGEASGTTPLKGVVFEECLIMWSVPEHPERGRDTVFLLLEKSPQLADPCPPGSRKVWLSKEGSPFCRISRADFKNERKIPKLELFGFSTRF</sequence>
<dbReference type="EMBL" id="JAROKS010000019">
    <property type="protein sequence ID" value="KAK1792673.1"/>
    <property type="molecule type" value="Genomic_DNA"/>
</dbReference>
<evidence type="ECO:0000259" key="4">
    <source>
        <dbReference type="PROSITE" id="PS51160"/>
    </source>
</evidence>
<feature type="non-terminal residue" evidence="5">
    <location>
        <position position="1"/>
    </location>
</feature>
<accession>A0AAD8Z3X4</accession>
<evidence type="ECO:0000256" key="1">
    <source>
        <dbReference type="PROSITE-ProRule" id="PRU00520"/>
    </source>
</evidence>
<dbReference type="Proteomes" id="UP001239994">
    <property type="component" value="Unassembled WGS sequence"/>
</dbReference>
<dbReference type="Pfam" id="PF00708">
    <property type="entry name" value="Acylphosphatase"/>
    <property type="match status" value="1"/>
</dbReference>
<dbReference type="PANTHER" id="PTHR10029:SF23">
    <property type="entry name" value="ACYLPHOSPHATASE 2"/>
    <property type="match status" value="1"/>
</dbReference>
<dbReference type="EC" id="3.6.1.7" evidence="1"/>
<name>A0AAD8Z3X4_9TELE</name>
<dbReference type="PANTHER" id="PTHR10029">
    <property type="entry name" value="ACYLPHOSPHATASE"/>
    <property type="match status" value="1"/>
</dbReference>
<dbReference type="AlphaFoldDB" id="A0AAD8Z3X4"/>
<dbReference type="SUPFAM" id="SSF54975">
    <property type="entry name" value="Acylphosphatase/BLUF domain-like"/>
    <property type="match status" value="1"/>
</dbReference>
<dbReference type="PROSITE" id="PS00151">
    <property type="entry name" value="ACYLPHOSPHATASE_2"/>
    <property type="match status" value="1"/>
</dbReference>
<comment type="similarity">
    <text evidence="2">Belongs to the acylphosphatase family.</text>
</comment>
<dbReference type="PROSITE" id="PS51160">
    <property type="entry name" value="ACYLPHOSPHATASE_3"/>
    <property type="match status" value="1"/>
</dbReference>
<keyword evidence="6" id="KW-1185">Reference proteome</keyword>
<dbReference type="InterPro" id="IPR001792">
    <property type="entry name" value="Acylphosphatase-like_dom"/>
</dbReference>
<evidence type="ECO:0000256" key="3">
    <source>
        <dbReference type="SAM" id="MobiDB-lite"/>
    </source>
</evidence>
<dbReference type="Gene3D" id="3.30.70.100">
    <property type="match status" value="1"/>
</dbReference>
<feature type="active site" evidence="1">
    <location>
        <position position="73"/>
    </location>
</feature>
<feature type="region of interest" description="Disordered" evidence="3">
    <location>
        <begin position="97"/>
        <end position="118"/>
    </location>
</feature>
<feature type="domain" description="Acylphosphatase-like" evidence="4">
    <location>
        <begin position="40"/>
        <end position="144"/>
    </location>
</feature>
<dbReference type="PRINTS" id="PR00112">
    <property type="entry name" value="ACYLPHPHTASE"/>
</dbReference>
<organism evidence="5 6">
    <name type="scientific">Electrophorus voltai</name>
    <dbReference type="NCBI Taxonomy" id="2609070"/>
    <lineage>
        <taxon>Eukaryota</taxon>
        <taxon>Metazoa</taxon>
        <taxon>Chordata</taxon>
        <taxon>Craniata</taxon>
        <taxon>Vertebrata</taxon>
        <taxon>Euteleostomi</taxon>
        <taxon>Actinopterygii</taxon>
        <taxon>Neopterygii</taxon>
        <taxon>Teleostei</taxon>
        <taxon>Ostariophysi</taxon>
        <taxon>Gymnotiformes</taxon>
        <taxon>Gymnotoidei</taxon>
        <taxon>Gymnotidae</taxon>
        <taxon>Electrophorus</taxon>
    </lineage>
</organism>
<dbReference type="InterPro" id="IPR017968">
    <property type="entry name" value="Acylphosphatase_CS"/>
</dbReference>
<keyword evidence="1" id="KW-0378">Hydrolase</keyword>
<reference evidence="5" key="1">
    <citation type="submission" date="2023-03" db="EMBL/GenBank/DDBJ databases">
        <title>Electrophorus voltai genome.</title>
        <authorList>
            <person name="Bian C."/>
        </authorList>
    </citation>
    <scope>NUCLEOTIDE SEQUENCE</scope>
    <source>
        <strain evidence="5">CB-2022</strain>
        <tissue evidence="5">Muscle</tissue>
    </source>
</reference>
<dbReference type="InterPro" id="IPR020456">
    <property type="entry name" value="Acylphosphatase"/>
</dbReference>
<feature type="active site" evidence="1">
    <location>
        <position position="55"/>
    </location>
</feature>
<protein>
    <recommendedName>
        <fullName evidence="1">acylphosphatase</fullName>
        <ecNumber evidence="1">3.6.1.7</ecNumber>
    </recommendedName>
</protein>
<dbReference type="InterPro" id="IPR036046">
    <property type="entry name" value="Acylphosphatase-like_dom_sf"/>
</dbReference>